<name>D1C3U3_SPHTD</name>
<dbReference type="Proteomes" id="UP000002027">
    <property type="component" value="Chromosome 1"/>
</dbReference>
<dbReference type="EMBL" id="CP001823">
    <property type="protein sequence ID" value="ACZ38910.1"/>
    <property type="molecule type" value="Genomic_DNA"/>
</dbReference>
<dbReference type="STRING" id="479434.Sthe_1475"/>
<dbReference type="KEGG" id="sti:Sthe_1475"/>
<reference evidence="2" key="1">
    <citation type="submission" date="2009-11" db="EMBL/GenBank/DDBJ databases">
        <title>The complete chromosome 1 of Sphaerobacter thermophilus DSM 20745.</title>
        <authorList>
            <person name="Lucas S."/>
            <person name="Copeland A."/>
            <person name="Lapidus A."/>
            <person name="Glavina del Rio T."/>
            <person name="Dalin E."/>
            <person name="Tice H."/>
            <person name="Bruce D."/>
            <person name="Goodwin L."/>
            <person name="Pitluck S."/>
            <person name="Kyrpides N."/>
            <person name="Mavromatis K."/>
            <person name="Ivanova N."/>
            <person name="Mikhailova N."/>
            <person name="LaButti K.M."/>
            <person name="Clum A."/>
            <person name="Sun H.I."/>
            <person name="Brettin T."/>
            <person name="Detter J.C."/>
            <person name="Han C."/>
            <person name="Larimer F."/>
            <person name="Land M."/>
            <person name="Hauser L."/>
            <person name="Markowitz V."/>
            <person name="Cheng J.F."/>
            <person name="Hugenholtz P."/>
            <person name="Woyke T."/>
            <person name="Wu D."/>
            <person name="Steenblock K."/>
            <person name="Schneider S."/>
            <person name="Pukall R."/>
            <person name="Goeker M."/>
            <person name="Klenk H.P."/>
            <person name="Eisen J.A."/>
        </authorList>
    </citation>
    <scope>NUCLEOTIDE SEQUENCE [LARGE SCALE GENOMIC DNA]</scope>
    <source>
        <strain evidence="2">ATCC 49802 / DSM 20745 / S 6022</strain>
    </source>
</reference>
<sequence length="85" mass="9478">MSDRLSAARAALESLPPDELRARKQRAAYASRAARRQMRDEAITVTIRPAHMLTPAQLAAWRELWRVLLAPEPESERGGEGRGDA</sequence>
<keyword evidence="2" id="KW-1185">Reference proteome</keyword>
<dbReference type="RefSeq" id="WP_012871957.1">
    <property type="nucleotide sequence ID" value="NC_013523.1"/>
</dbReference>
<organism evidence="1 2">
    <name type="scientific">Sphaerobacter thermophilus (strain ATCC 49802 / DSM 20745 / KCCM 41009 / NCIMB 13125 / S 6022)</name>
    <dbReference type="NCBI Taxonomy" id="479434"/>
    <lineage>
        <taxon>Bacteria</taxon>
        <taxon>Pseudomonadati</taxon>
        <taxon>Thermomicrobiota</taxon>
        <taxon>Thermomicrobia</taxon>
        <taxon>Sphaerobacterales</taxon>
        <taxon>Sphaerobacterineae</taxon>
        <taxon>Sphaerobacteraceae</taxon>
        <taxon>Sphaerobacter</taxon>
    </lineage>
</organism>
<protein>
    <submittedName>
        <fullName evidence="1">Uncharacterized protein</fullName>
    </submittedName>
</protein>
<dbReference type="InParanoid" id="D1C3U3"/>
<evidence type="ECO:0000313" key="1">
    <source>
        <dbReference type="EMBL" id="ACZ38910.1"/>
    </source>
</evidence>
<accession>D1C3U3</accession>
<evidence type="ECO:0000313" key="2">
    <source>
        <dbReference type="Proteomes" id="UP000002027"/>
    </source>
</evidence>
<reference evidence="1 2" key="2">
    <citation type="journal article" date="2010" name="Stand. Genomic Sci.">
        <title>Complete genome sequence of Desulfohalobium retbaense type strain (HR(100)).</title>
        <authorList>
            <person name="Spring S."/>
            <person name="Nolan M."/>
            <person name="Lapidus A."/>
            <person name="Glavina Del Rio T."/>
            <person name="Copeland A."/>
            <person name="Tice H."/>
            <person name="Cheng J.F."/>
            <person name="Lucas S."/>
            <person name="Land M."/>
            <person name="Chen F."/>
            <person name="Bruce D."/>
            <person name="Goodwin L."/>
            <person name="Pitluck S."/>
            <person name="Ivanova N."/>
            <person name="Mavromatis K."/>
            <person name="Mikhailova N."/>
            <person name="Pati A."/>
            <person name="Chen A."/>
            <person name="Palaniappan K."/>
            <person name="Hauser L."/>
            <person name="Chang Y.J."/>
            <person name="Jeffries C.D."/>
            <person name="Munk C."/>
            <person name="Kiss H."/>
            <person name="Chain P."/>
            <person name="Han C."/>
            <person name="Brettin T."/>
            <person name="Detter J.C."/>
            <person name="Schuler E."/>
            <person name="Goker M."/>
            <person name="Rohde M."/>
            <person name="Bristow J."/>
            <person name="Eisen J.A."/>
            <person name="Markowitz V."/>
            <person name="Hugenholtz P."/>
            <person name="Kyrpides N.C."/>
            <person name="Klenk H.P."/>
        </authorList>
    </citation>
    <scope>NUCLEOTIDE SEQUENCE [LARGE SCALE GENOMIC DNA]</scope>
    <source>
        <strain evidence="2">ATCC 49802 / DSM 20745 / S 6022</strain>
    </source>
</reference>
<dbReference type="HOGENOM" id="CLU_2511016_0_0_0"/>
<gene>
    <name evidence="1" type="ordered locus">Sthe_1475</name>
</gene>
<proteinExistence type="predicted"/>
<dbReference type="AlphaFoldDB" id="D1C3U3"/>